<evidence type="ECO:0000256" key="5">
    <source>
        <dbReference type="SAM" id="MobiDB-lite"/>
    </source>
</evidence>
<keyword evidence="3" id="KW-0813">Transport</keyword>
<dbReference type="PROSITE" id="PS01040">
    <property type="entry name" value="SBP_BACTERIAL_5"/>
    <property type="match status" value="1"/>
</dbReference>
<dbReference type="GO" id="GO:1904680">
    <property type="term" value="F:peptide transmembrane transporter activity"/>
    <property type="evidence" value="ECO:0007669"/>
    <property type="project" value="TreeGrafter"/>
</dbReference>
<accession>A0A917H8W6</accession>
<dbReference type="CDD" id="cd08510">
    <property type="entry name" value="PBP2_Lactococcal_OppA_like"/>
    <property type="match status" value="1"/>
</dbReference>
<dbReference type="Proteomes" id="UP000622860">
    <property type="component" value="Unassembled WGS sequence"/>
</dbReference>
<dbReference type="Gene3D" id="3.40.190.10">
    <property type="entry name" value="Periplasmic binding protein-like II"/>
    <property type="match status" value="1"/>
</dbReference>
<reference evidence="8" key="2">
    <citation type="submission" date="2020-09" db="EMBL/GenBank/DDBJ databases">
        <authorList>
            <person name="Sun Q."/>
            <person name="Zhou Y."/>
        </authorList>
    </citation>
    <scope>NUCLEOTIDE SEQUENCE</scope>
    <source>
        <strain evidence="8">CGMCC 1.12754</strain>
    </source>
</reference>
<dbReference type="Gene3D" id="3.10.105.10">
    <property type="entry name" value="Dipeptide-binding Protein, Domain 3"/>
    <property type="match status" value="1"/>
</dbReference>
<evidence type="ECO:0000313" key="8">
    <source>
        <dbReference type="EMBL" id="GGG71299.1"/>
    </source>
</evidence>
<dbReference type="PANTHER" id="PTHR30290:SF9">
    <property type="entry name" value="OLIGOPEPTIDE-BINDING PROTEIN APPA"/>
    <property type="match status" value="1"/>
</dbReference>
<feature type="region of interest" description="Disordered" evidence="5">
    <location>
        <begin position="28"/>
        <end position="74"/>
    </location>
</feature>
<comment type="caution">
    <text evidence="8">The sequence shown here is derived from an EMBL/GenBank/DDBJ whole genome shotgun (WGS) entry which is preliminary data.</text>
</comment>
<dbReference type="SUPFAM" id="SSF53850">
    <property type="entry name" value="Periplasmic binding protein-like II"/>
    <property type="match status" value="1"/>
</dbReference>
<reference evidence="8" key="1">
    <citation type="journal article" date="2014" name="Int. J. Syst. Evol. Microbiol.">
        <title>Complete genome sequence of Corynebacterium casei LMG S-19264T (=DSM 44701T), isolated from a smear-ripened cheese.</title>
        <authorList>
            <consortium name="US DOE Joint Genome Institute (JGI-PGF)"/>
            <person name="Walter F."/>
            <person name="Albersmeier A."/>
            <person name="Kalinowski J."/>
            <person name="Ruckert C."/>
        </authorList>
    </citation>
    <scope>NUCLEOTIDE SEQUENCE</scope>
    <source>
        <strain evidence="8">CGMCC 1.12754</strain>
    </source>
</reference>
<evidence type="ECO:0000256" key="2">
    <source>
        <dbReference type="ARBA" id="ARBA00005695"/>
    </source>
</evidence>
<feature type="domain" description="Solute-binding protein family 5" evidence="7">
    <location>
        <begin position="128"/>
        <end position="523"/>
    </location>
</feature>
<dbReference type="InterPro" id="IPR050034">
    <property type="entry name" value="Opp4A"/>
</dbReference>
<dbReference type="GO" id="GO:0042597">
    <property type="term" value="C:periplasmic space"/>
    <property type="evidence" value="ECO:0007669"/>
    <property type="project" value="UniProtKB-ARBA"/>
</dbReference>
<proteinExistence type="inferred from homology"/>
<comment type="subcellular location">
    <subcellularLocation>
        <location evidence="1">Cell membrane</location>
        <topology evidence="1">Lipid-anchor</topology>
    </subcellularLocation>
</comment>
<evidence type="ECO:0000256" key="6">
    <source>
        <dbReference type="SAM" id="SignalP"/>
    </source>
</evidence>
<evidence type="ECO:0000313" key="9">
    <source>
        <dbReference type="Proteomes" id="UP000622860"/>
    </source>
</evidence>
<dbReference type="GO" id="GO:0015833">
    <property type="term" value="P:peptide transport"/>
    <property type="evidence" value="ECO:0007669"/>
    <property type="project" value="TreeGrafter"/>
</dbReference>
<dbReference type="GO" id="GO:0043190">
    <property type="term" value="C:ATP-binding cassette (ABC) transporter complex"/>
    <property type="evidence" value="ECO:0007669"/>
    <property type="project" value="InterPro"/>
</dbReference>
<dbReference type="EMBL" id="BMFR01000004">
    <property type="protein sequence ID" value="GGG71299.1"/>
    <property type="molecule type" value="Genomic_DNA"/>
</dbReference>
<evidence type="ECO:0000256" key="4">
    <source>
        <dbReference type="ARBA" id="ARBA00022729"/>
    </source>
</evidence>
<feature type="chain" id="PRO_5037139717" evidence="6">
    <location>
        <begin position="23"/>
        <end position="615"/>
    </location>
</feature>
<gene>
    <name evidence="8" type="primary">oppA</name>
    <name evidence="8" type="ORF">GCM10011398_14410</name>
</gene>
<name>A0A917H8W6_9BACI</name>
<evidence type="ECO:0000256" key="1">
    <source>
        <dbReference type="ARBA" id="ARBA00004193"/>
    </source>
</evidence>
<dbReference type="InterPro" id="IPR039424">
    <property type="entry name" value="SBP_5"/>
</dbReference>
<dbReference type="InterPro" id="IPR000914">
    <property type="entry name" value="SBP_5_dom"/>
</dbReference>
<protein>
    <submittedName>
        <fullName evidence="8">ABC transporter substrate-binding protein</fullName>
    </submittedName>
</protein>
<organism evidence="8 9">
    <name type="scientific">Virgibacillus oceani</name>
    <dbReference type="NCBI Taxonomy" id="1479511"/>
    <lineage>
        <taxon>Bacteria</taxon>
        <taxon>Bacillati</taxon>
        <taxon>Bacillota</taxon>
        <taxon>Bacilli</taxon>
        <taxon>Bacillales</taxon>
        <taxon>Bacillaceae</taxon>
        <taxon>Virgibacillus</taxon>
    </lineage>
</organism>
<keyword evidence="9" id="KW-1185">Reference proteome</keyword>
<dbReference type="InterPro" id="IPR030678">
    <property type="entry name" value="Peptide/Ni-bd"/>
</dbReference>
<comment type="similarity">
    <text evidence="2">Belongs to the bacterial solute-binding protein 5 family.</text>
</comment>
<feature type="compositionally biased region" description="Basic and acidic residues" evidence="5">
    <location>
        <begin position="28"/>
        <end position="37"/>
    </location>
</feature>
<feature type="signal peptide" evidence="6">
    <location>
        <begin position="1"/>
        <end position="22"/>
    </location>
</feature>
<dbReference type="PANTHER" id="PTHR30290">
    <property type="entry name" value="PERIPLASMIC BINDING COMPONENT OF ABC TRANSPORTER"/>
    <property type="match status" value="1"/>
</dbReference>
<evidence type="ECO:0000256" key="3">
    <source>
        <dbReference type="ARBA" id="ARBA00022448"/>
    </source>
</evidence>
<dbReference type="RefSeq" id="WP_188454700.1">
    <property type="nucleotide sequence ID" value="NZ_BMFR01000004.1"/>
</dbReference>
<dbReference type="InterPro" id="IPR023765">
    <property type="entry name" value="SBP_5_CS"/>
</dbReference>
<evidence type="ECO:0000259" key="7">
    <source>
        <dbReference type="Pfam" id="PF00496"/>
    </source>
</evidence>
<dbReference type="PIRSF" id="PIRSF002741">
    <property type="entry name" value="MppA"/>
    <property type="match status" value="1"/>
</dbReference>
<keyword evidence="4 6" id="KW-0732">Signal</keyword>
<dbReference type="Pfam" id="PF00496">
    <property type="entry name" value="SBP_bac_5"/>
    <property type="match status" value="1"/>
</dbReference>
<dbReference type="NCBIfam" id="NF045467">
    <property type="entry name" value="Opp4A"/>
    <property type="match status" value="1"/>
</dbReference>
<dbReference type="PROSITE" id="PS51257">
    <property type="entry name" value="PROKAR_LIPOPROTEIN"/>
    <property type="match status" value="1"/>
</dbReference>
<dbReference type="AlphaFoldDB" id="A0A917H8W6"/>
<sequence>MRKLSFTKALFALMLVLLLALAACSKETEGEKPKDSGSTDTEATDDSGEEEEADDGLYSIEDFSPDTTNEGEAIEGGTLNFGLVSDTAFEGTLNWNFYGGDPDAQILNWFDESLIQFDKDYVMSNEGAATYEVSEDGRTFTFTIKDNVNWHDGEPVTAEDWLFAHEVIGDPDYDGPRYGSDFTNIEGMEEYHAGKADTISGIEVVDDKTLKITYKEATPSLLTGSVWTYPLAKHIFKDIPVAEMSASPEVREHPIGFGPFKVESIVPGESVVMTKNEDYWQGEPALDKVVVQVINPNTVVQAIETGKVDLVDSFPTDQYPENADLSNVEYLGMIDLSYSYIGFKLGTWDKENNVVKPNPDAKMGNKKLRQAMWHAVDNEQVGKKFYHGLRWNATTLIPPSHPVYHDETNPGREYDPEKAKQLLDEAGYKDTNGDGLREDPDGEELVINFASMSGGDTAEPLAKYYIQAWEQVGLKVQLLDGRLQEFNTFYERVGNGGNDDPAVDVYAGAWGVGYDVNPAGLYGHDAMFNFARYESEKNTELLEAGVSEAAFDVEKRQEIYNEWQEFMVEEVPVFPTLYRSLLVPVNNRVQNYSLSVDYNGRYKIAVTQEEPMVAE</sequence>
<feature type="compositionally biased region" description="Acidic residues" evidence="5">
    <location>
        <begin position="42"/>
        <end position="55"/>
    </location>
</feature>